<accession>A0A368BR25</accession>
<organism evidence="1 2">
    <name type="scientific">SAR86 cluster bacterium</name>
    <dbReference type="NCBI Taxonomy" id="2030880"/>
    <lineage>
        <taxon>Bacteria</taxon>
        <taxon>Pseudomonadati</taxon>
        <taxon>Pseudomonadota</taxon>
        <taxon>Gammaproteobacteria</taxon>
        <taxon>SAR86 cluster</taxon>
    </lineage>
</organism>
<name>A0A368BR25_9GAMM</name>
<dbReference type="Pfam" id="PF04339">
    <property type="entry name" value="FemAB_like"/>
    <property type="match status" value="1"/>
</dbReference>
<gene>
    <name evidence="1" type="ORF">DBW97_00950</name>
</gene>
<dbReference type="InterPro" id="IPR007434">
    <property type="entry name" value="FemAB-like"/>
</dbReference>
<dbReference type="AlphaFoldDB" id="A0A368BR25"/>
<dbReference type="InterPro" id="IPR016181">
    <property type="entry name" value="Acyl_CoA_acyltransferase"/>
</dbReference>
<keyword evidence="1" id="KW-0808">Transferase</keyword>
<dbReference type="Gene3D" id="3.40.630.30">
    <property type="match status" value="1"/>
</dbReference>
<dbReference type="SUPFAM" id="SSF55729">
    <property type="entry name" value="Acyl-CoA N-acyltransferases (Nat)"/>
    <property type="match status" value="1"/>
</dbReference>
<dbReference type="PANTHER" id="PTHR47017:SF1">
    <property type="entry name" value="ACYL-COA"/>
    <property type="match status" value="1"/>
</dbReference>
<dbReference type="PANTHER" id="PTHR47017">
    <property type="entry name" value="ACYL-COA"/>
    <property type="match status" value="1"/>
</dbReference>
<comment type="caution">
    <text evidence="1">The sequence shown here is derived from an EMBL/GenBank/DDBJ whole genome shotgun (WGS) entry which is preliminary data.</text>
</comment>
<evidence type="ECO:0000313" key="2">
    <source>
        <dbReference type="Proteomes" id="UP000252147"/>
    </source>
</evidence>
<sequence length="362" mass="42924">MNFSVEKSCKPHKRSIKALSKDNVFFNYDFLSALETSNSLNPNTGWMPHSFKHQNGSIIPFYKKNNSQGEFVFDYAWANAYFRSGIKYYPKIVLSVPFTPVEGERIFCSDDKKGEEALKDFTNYVNESNFSSIHALYVEKESANPFLANDYIERIDCNYKWHNHNYKTFDDYLISLKSRYRKNILKERQSINEQGITFNVIQQPSDKDWEEFYLFYALTYVRRGQNPYLNLDFFKQINSLNPIILFAHRKQEKVAAALFFIKKDSLYGRYWGAKEDIDFLHFETCYYQGIELAVERGIKTFDPGIQGQHKLKRGFEPVINRSYHWIKHPEFRKAIINYCKEEGRHVLEYLENAKKQLPFKNV</sequence>
<proteinExistence type="predicted"/>
<evidence type="ECO:0000313" key="1">
    <source>
        <dbReference type="EMBL" id="RCL39327.1"/>
    </source>
</evidence>
<dbReference type="GO" id="GO:0016740">
    <property type="term" value="F:transferase activity"/>
    <property type="evidence" value="ECO:0007669"/>
    <property type="project" value="UniProtKB-KW"/>
</dbReference>
<dbReference type="Proteomes" id="UP000252147">
    <property type="component" value="Unassembled WGS sequence"/>
</dbReference>
<dbReference type="EMBL" id="QOPD01000001">
    <property type="protein sequence ID" value="RCL39327.1"/>
    <property type="molecule type" value="Genomic_DNA"/>
</dbReference>
<reference evidence="1 2" key="1">
    <citation type="journal article" date="2018" name="Microbiome">
        <title>Fine metagenomic profile of the Mediterranean stratified and mixed water columns revealed by assembly and recruitment.</title>
        <authorList>
            <person name="Haro-Moreno J.M."/>
            <person name="Lopez-Perez M."/>
            <person name="De La Torre J.R."/>
            <person name="Picazo A."/>
            <person name="Camacho A."/>
            <person name="Rodriguez-Valera F."/>
        </authorList>
    </citation>
    <scope>NUCLEOTIDE SEQUENCE [LARGE SCALE GENOMIC DNA]</scope>
    <source>
        <strain evidence="1">MED-G83</strain>
    </source>
</reference>
<protein>
    <submittedName>
        <fullName evidence="1">GNAT family N-acetyltransferase</fullName>
    </submittedName>
</protein>